<protein>
    <submittedName>
        <fullName evidence="1">Uncharacterized protein</fullName>
    </submittedName>
</protein>
<name>W6YJP3_COCMI</name>
<dbReference type="KEGG" id="bor:COCMIDRAFT_111145"/>
<reference evidence="1 2" key="1">
    <citation type="journal article" date="2013" name="PLoS Genet.">
        <title>Comparative genome structure, secondary metabolite, and effector coding capacity across Cochliobolus pathogens.</title>
        <authorList>
            <person name="Condon B.J."/>
            <person name="Leng Y."/>
            <person name="Wu D."/>
            <person name="Bushley K.E."/>
            <person name="Ohm R.A."/>
            <person name="Otillar R."/>
            <person name="Martin J."/>
            <person name="Schackwitz W."/>
            <person name="Grimwood J."/>
            <person name="MohdZainudin N."/>
            <person name="Xue C."/>
            <person name="Wang R."/>
            <person name="Manning V.A."/>
            <person name="Dhillon B."/>
            <person name="Tu Z.J."/>
            <person name="Steffenson B.J."/>
            <person name="Salamov A."/>
            <person name="Sun H."/>
            <person name="Lowry S."/>
            <person name="LaButti K."/>
            <person name="Han J."/>
            <person name="Copeland A."/>
            <person name="Lindquist E."/>
            <person name="Barry K."/>
            <person name="Schmutz J."/>
            <person name="Baker S.E."/>
            <person name="Ciuffetti L.M."/>
            <person name="Grigoriev I.V."/>
            <person name="Zhong S."/>
            <person name="Turgeon B.G."/>
        </authorList>
    </citation>
    <scope>NUCLEOTIDE SEQUENCE [LARGE SCALE GENOMIC DNA]</scope>
    <source>
        <strain evidence="1 2">ATCC 44560</strain>
    </source>
</reference>
<evidence type="ECO:0000313" key="2">
    <source>
        <dbReference type="Proteomes" id="UP000054032"/>
    </source>
</evidence>
<dbReference type="AlphaFoldDB" id="W6YJP3"/>
<dbReference type="HOGENOM" id="CLU_2549051_0_0_1"/>
<feature type="non-terminal residue" evidence="1">
    <location>
        <position position="1"/>
    </location>
</feature>
<dbReference type="Proteomes" id="UP000054032">
    <property type="component" value="Unassembled WGS sequence"/>
</dbReference>
<keyword evidence="2" id="KW-1185">Reference proteome</keyword>
<gene>
    <name evidence="1" type="ORF">COCMIDRAFT_111145</name>
</gene>
<dbReference type="EMBL" id="KI964318">
    <property type="protein sequence ID" value="EUC39587.1"/>
    <property type="molecule type" value="Genomic_DNA"/>
</dbReference>
<dbReference type="GeneID" id="19119720"/>
<sequence length="83" mass="9512">LYYVHIKSLIDFLVSLLPSDNIYNVPHQRTLELNCLISQATHLIDIRHAIIGATTYLQITRQPWPPPPHMLKDWSPSGTPNKV</sequence>
<accession>W6YJP3</accession>
<dbReference type="OrthoDB" id="3960873at2759"/>
<evidence type="ECO:0000313" key="1">
    <source>
        <dbReference type="EMBL" id="EUC39587.1"/>
    </source>
</evidence>
<organism evidence="1 2">
    <name type="scientific">Bipolaris oryzae ATCC 44560</name>
    <dbReference type="NCBI Taxonomy" id="930090"/>
    <lineage>
        <taxon>Eukaryota</taxon>
        <taxon>Fungi</taxon>
        <taxon>Dikarya</taxon>
        <taxon>Ascomycota</taxon>
        <taxon>Pezizomycotina</taxon>
        <taxon>Dothideomycetes</taxon>
        <taxon>Pleosporomycetidae</taxon>
        <taxon>Pleosporales</taxon>
        <taxon>Pleosporineae</taxon>
        <taxon>Pleosporaceae</taxon>
        <taxon>Bipolaris</taxon>
    </lineage>
</organism>
<dbReference type="RefSeq" id="XP_007693889.1">
    <property type="nucleotide sequence ID" value="XM_007695699.1"/>
</dbReference>
<proteinExistence type="predicted"/>